<dbReference type="PANTHER" id="PTHR32347">
    <property type="entry name" value="EFFLUX SYSTEM COMPONENT YKNX-RELATED"/>
    <property type="match status" value="1"/>
</dbReference>
<evidence type="ECO:0000259" key="4">
    <source>
        <dbReference type="Pfam" id="PF01471"/>
    </source>
</evidence>
<feature type="compositionally biased region" description="Basic residues" evidence="3">
    <location>
        <begin position="120"/>
        <end position="132"/>
    </location>
</feature>
<evidence type="ECO:0000313" key="6">
    <source>
        <dbReference type="Proteomes" id="UP000313066"/>
    </source>
</evidence>
<feature type="region of interest" description="Disordered" evidence="3">
    <location>
        <begin position="1"/>
        <end position="177"/>
    </location>
</feature>
<comment type="subcellular location">
    <subcellularLocation>
        <location evidence="1">Cell envelope</location>
    </subcellularLocation>
</comment>
<dbReference type="InterPro" id="IPR002477">
    <property type="entry name" value="Peptidoglycan-bd-like"/>
</dbReference>
<name>A0A5N6C5F9_9ACTN</name>
<reference evidence="5 6" key="1">
    <citation type="submission" date="2019-10" db="EMBL/GenBank/DDBJ databases">
        <title>Nonomuraea sp. nov., isolated from Phyllanthus amarus.</title>
        <authorList>
            <person name="Klykleung N."/>
            <person name="Tanasupawat S."/>
        </authorList>
    </citation>
    <scope>NUCLEOTIDE SEQUENCE [LARGE SCALE GENOMIC DNA]</scope>
    <source>
        <strain evidence="5 6">CR1-09</strain>
    </source>
</reference>
<dbReference type="InterPro" id="IPR036366">
    <property type="entry name" value="PGBDSf"/>
</dbReference>
<dbReference type="Gene3D" id="2.40.420.20">
    <property type="match status" value="1"/>
</dbReference>
<organism evidence="5 6">
    <name type="scientific">Microbispora catharanthi</name>
    <dbReference type="NCBI Taxonomy" id="1712871"/>
    <lineage>
        <taxon>Bacteria</taxon>
        <taxon>Bacillati</taxon>
        <taxon>Actinomycetota</taxon>
        <taxon>Actinomycetes</taxon>
        <taxon>Streptosporangiales</taxon>
        <taxon>Streptosporangiaceae</taxon>
        <taxon>Microbispora</taxon>
    </lineage>
</organism>
<feature type="compositionally biased region" description="Basic residues" evidence="3">
    <location>
        <begin position="142"/>
        <end position="154"/>
    </location>
</feature>
<feature type="compositionally biased region" description="Basic and acidic residues" evidence="3">
    <location>
        <begin position="97"/>
        <end position="109"/>
    </location>
</feature>
<evidence type="ECO:0000256" key="3">
    <source>
        <dbReference type="SAM" id="MobiDB-lite"/>
    </source>
</evidence>
<dbReference type="Proteomes" id="UP000313066">
    <property type="component" value="Unassembled WGS sequence"/>
</dbReference>
<keyword evidence="2" id="KW-0175">Coiled coil</keyword>
<feature type="region of interest" description="Disordered" evidence="3">
    <location>
        <begin position="215"/>
        <end position="238"/>
    </location>
</feature>
<evidence type="ECO:0000256" key="2">
    <source>
        <dbReference type="ARBA" id="ARBA00023054"/>
    </source>
</evidence>
<dbReference type="GO" id="GO:0030313">
    <property type="term" value="C:cell envelope"/>
    <property type="evidence" value="ECO:0007669"/>
    <property type="project" value="UniProtKB-SubCell"/>
</dbReference>
<dbReference type="Pfam" id="PF01471">
    <property type="entry name" value="PG_binding_1"/>
    <property type="match status" value="1"/>
</dbReference>
<feature type="compositionally biased region" description="Low complexity" evidence="3">
    <location>
        <begin position="9"/>
        <end position="20"/>
    </location>
</feature>
<feature type="compositionally biased region" description="Basic residues" evidence="3">
    <location>
        <begin position="77"/>
        <end position="95"/>
    </location>
</feature>
<dbReference type="EMBL" id="VDMA02000001">
    <property type="protein sequence ID" value="KAB8188021.1"/>
    <property type="molecule type" value="Genomic_DNA"/>
</dbReference>
<proteinExistence type="predicted"/>
<protein>
    <submittedName>
        <fullName evidence="5">HlyD family efflux transporter periplasmic adaptor subunit</fullName>
    </submittedName>
</protein>
<evidence type="ECO:0000256" key="1">
    <source>
        <dbReference type="ARBA" id="ARBA00004196"/>
    </source>
</evidence>
<dbReference type="InterPro" id="IPR036365">
    <property type="entry name" value="PGBD-like_sf"/>
</dbReference>
<gene>
    <name evidence="5" type="ORF">FH610_002500</name>
</gene>
<evidence type="ECO:0000313" key="5">
    <source>
        <dbReference type="EMBL" id="KAB8188021.1"/>
    </source>
</evidence>
<keyword evidence="6" id="KW-1185">Reference proteome</keyword>
<sequence>MRRSDRGGTTHAHTTTARAGPGAGARTGTGRLRRGPRGRRDRQRGRRQAGHGGRRDGQAVGVGHGGPPGGPAQVRPVHARARSGRARPRSRRPRPNHGQEGRRGLDAEGHAGLPALHEGRGRRQARRRRPRGARPDGQVRPVHARARHRHRRPGPRAGDPDQAQAGPGEGDGRGAEGLRGVRAGEEAVRKGLVIAGAGVLALAAAGTAVAVAGGDGAGAAEPSPPPVPATASITRQDLVDTKTVEGSLTYSGERQVSTDASGTVTWAPAEGAVVRRGRPLLRVDRRPVVLMYGSLPMYRPLRQGVDDGPDVEQLERNLKVLGYGDDLTVDDHFSYATYVAVKEWQDDAGLPETGQVDASQVVFLPAAARVTDAKVEVGDRTTPGRPALTVSGVRRLVHVDLSTDDQSLARKGAKVTVELPGGERVTGKITSVGTVAEAVPSGQGQDEGSTIDVDITLSKTPKTRLDKAPVEVELVSERRENVLAVPVEALLALREGGFGVEVVEGASTRVVPVELGAFGSGMVEITGAGLAEGTKIGVPAT</sequence>
<accession>A0A5N6C5F9</accession>
<dbReference type="Gene3D" id="1.10.101.10">
    <property type="entry name" value="PGBD-like superfamily/PGBD"/>
    <property type="match status" value="1"/>
</dbReference>
<feature type="compositionally biased region" description="Basic residues" evidence="3">
    <location>
        <begin position="31"/>
        <end position="49"/>
    </location>
</feature>
<feature type="domain" description="Peptidoglycan binding-like" evidence="4">
    <location>
        <begin position="308"/>
        <end position="360"/>
    </location>
</feature>
<dbReference type="AlphaFoldDB" id="A0A5N6C5F9"/>
<dbReference type="SUPFAM" id="SSF47090">
    <property type="entry name" value="PGBD-like"/>
    <property type="match status" value="1"/>
</dbReference>
<dbReference type="InterPro" id="IPR050465">
    <property type="entry name" value="UPF0194_transport"/>
</dbReference>
<comment type="caution">
    <text evidence="5">The sequence shown here is derived from an EMBL/GenBank/DDBJ whole genome shotgun (WGS) entry which is preliminary data.</text>
</comment>